<dbReference type="AlphaFoldDB" id="A0A9W7FN92"/>
<organism evidence="10 11">
    <name type="scientific">Triparma laevis f. longispina</name>
    <dbReference type="NCBI Taxonomy" id="1714387"/>
    <lineage>
        <taxon>Eukaryota</taxon>
        <taxon>Sar</taxon>
        <taxon>Stramenopiles</taxon>
        <taxon>Ochrophyta</taxon>
        <taxon>Bolidophyceae</taxon>
        <taxon>Parmales</taxon>
        <taxon>Triparmaceae</taxon>
        <taxon>Triparma</taxon>
    </lineage>
</organism>
<gene>
    <name evidence="10" type="ORF">TrLO_g4133</name>
</gene>
<dbReference type="SUPFAM" id="SSF56112">
    <property type="entry name" value="Protein kinase-like (PK-like)"/>
    <property type="match status" value="1"/>
</dbReference>
<evidence type="ECO:0000256" key="4">
    <source>
        <dbReference type="ARBA" id="ARBA00039612"/>
    </source>
</evidence>
<sequence length="397" mass="44820">MSSPKPLLPLNPTPFPPPTTYLKNNPTSSLIHTLTTQNLPPINPSLTIQSQSITSYSKINKIGSGAYGHVYSCNLKTDKSKKVYALKRAKDLNKMFGKNGTPVTLLREVECLQSLCKVKNGNVIEYYGHLGGGCMVFEICNVDLSFVLKKSSVNKNDRRWLNFGRGVCRGLLEGLSYIHSLGWIHRDIKPSNIMLTREGVKIADFGLARKIESCKIKDSNLNSKIEFKGSGKVVSLWYRSPEILFNWNSDFLTYDCGVDVWSVGCIYGEFFLRKVMFEGRCEEMQGGLILGGWGHVRGVWGREAFKSFREGRFKVVEGEVGEGEDDNVGGKWFDERNKLSRTFFPGLGEMEEELLKGMLRYNRRRRLTAREAVLKYGEVLGYMKAFPEFRGDGAIIN</sequence>
<evidence type="ECO:0000313" key="11">
    <source>
        <dbReference type="Proteomes" id="UP001165122"/>
    </source>
</evidence>
<dbReference type="InterPro" id="IPR017441">
    <property type="entry name" value="Protein_kinase_ATP_BS"/>
</dbReference>
<evidence type="ECO:0000259" key="9">
    <source>
        <dbReference type="PROSITE" id="PS50011"/>
    </source>
</evidence>
<dbReference type="Gene3D" id="3.30.200.20">
    <property type="entry name" value="Phosphorylase Kinase, domain 1"/>
    <property type="match status" value="1"/>
</dbReference>
<dbReference type="OrthoDB" id="9332038at2759"/>
<evidence type="ECO:0000256" key="7">
    <source>
        <dbReference type="PROSITE-ProRule" id="PRU10141"/>
    </source>
</evidence>
<evidence type="ECO:0000256" key="5">
    <source>
        <dbReference type="ARBA" id="ARBA00041902"/>
    </source>
</evidence>
<dbReference type="SMART" id="SM00220">
    <property type="entry name" value="S_TKc"/>
    <property type="match status" value="1"/>
</dbReference>
<reference evidence="11" key="1">
    <citation type="journal article" date="2023" name="Commun. Biol.">
        <title>Genome analysis of Parmales, the sister group of diatoms, reveals the evolutionary specialization of diatoms from phago-mixotrophs to photoautotrophs.</title>
        <authorList>
            <person name="Ban H."/>
            <person name="Sato S."/>
            <person name="Yoshikawa S."/>
            <person name="Yamada K."/>
            <person name="Nakamura Y."/>
            <person name="Ichinomiya M."/>
            <person name="Sato N."/>
            <person name="Blanc-Mathieu R."/>
            <person name="Endo H."/>
            <person name="Kuwata A."/>
            <person name="Ogata H."/>
        </authorList>
    </citation>
    <scope>NUCLEOTIDE SEQUENCE [LARGE SCALE GENOMIC DNA]</scope>
    <source>
        <strain evidence="11">NIES 3700</strain>
    </source>
</reference>
<dbReference type="PANTHER" id="PTHR24056">
    <property type="entry name" value="CELL DIVISION PROTEIN KINASE"/>
    <property type="match status" value="1"/>
</dbReference>
<dbReference type="GO" id="GO:0005634">
    <property type="term" value="C:nucleus"/>
    <property type="evidence" value="ECO:0007669"/>
    <property type="project" value="TreeGrafter"/>
</dbReference>
<dbReference type="GO" id="GO:0004674">
    <property type="term" value="F:protein serine/threonine kinase activity"/>
    <property type="evidence" value="ECO:0007669"/>
    <property type="project" value="TreeGrafter"/>
</dbReference>
<feature type="binding site" evidence="7">
    <location>
        <position position="87"/>
    </location>
    <ligand>
        <name>ATP</name>
        <dbReference type="ChEBI" id="CHEBI:30616"/>
    </ligand>
</feature>
<evidence type="ECO:0000256" key="1">
    <source>
        <dbReference type="ARBA" id="ARBA00022741"/>
    </source>
</evidence>
<feature type="region of interest" description="Disordered" evidence="8">
    <location>
        <begin position="1"/>
        <end position="22"/>
    </location>
</feature>
<dbReference type="GO" id="GO:0005524">
    <property type="term" value="F:ATP binding"/>
    <property type="evidence" value="ECO:0007669"/>
    <property type="project" value="UniProtKB-UniRule"/>
</dbReference>
<keyword evidence="1 7" id="KW-0547">Nucleotide-binding</keyword>
<keyword evidence="11" id="KW-1185">Reference proteome</keyword>
<dbReference type="InterPro" id="IPR050108">
    <property type="entry name" value="CDK"/>
</dbReference>
<comment type="subunit">
    <text evidence="3">May form a complex composed of at least the catalytic subunit CRK2 and a cyclin.</text>
</comment>
<dbReference type="InterPro" id="IPR000719">
    <property type="entry name" value="Prot_kinase_dom"/>
</dbReference>
<keyword evidence="2 7" id="KW-0067">ATP-binding</keyword>
<feature type="compositionally biased region" description="Pro residues" evidence="8">
    <location>
        <begin position="1"/>
        <end position="19"/>
    </location>
</feature>
<dbReference type="EMBL" id="BRXW01000224">
    <property type="protein sequence ID" value="GMI15068.1"/>
    <property type="molecule type" value="Genomic_DNA"/>
</dbReference>
<feature type="domain" description="Protein kinase" evidence="9">
    <location>
        <begin position="56"/>
        <end position="380"/>
    </location>
</feature>
<accession>A0A9W7FN92</accession>
<protein>
    <recommendedName>
        <fullName evidence="4">Cyclin-dependent kinase 2 homolog</fullName>
    </recommendedName>
    <alternativeName>
        <fullName evidence="5">Cell division control protein 2 homolog</fullName>
    </alternativeName>
    <alternativeName>
        <fullName evidence="6">cdc2-related kinase 2</fullName>
    </alternativeName>
</protein>
<name>A0A9W7FN92_9STRA</name>
<evidence type="ECO:0000256" key="2">
    <source>
        <dbReference type="ARBA" id="ARBA00022840"/>
    </source>
</evidence>
<evidence type="ECO:0000256" key="3">
    <source>
        <dbReference type="ARBA" id="ARBA00038543"/>
    </source>
</evidence>
<comment type="caution">
    <text evidence="10">The sequence shown here is derived from an EMBL/GenBank/DDBJ whole genome shotgun (WGS) entry which is preliminary data.</text>
</comment>
<dbReference type="Pfam" id="PF00069">
    <property type="entry name" value="Pkinase"/>
    <property type="match status" value="1"/>
</dbReference>
<dbReference type="PROSITE" id="PS00107">
    <property type="entry name" value="PROTEIN_KINASE_ATP"/>
    <property type="match status" value="1"/>
</dbReference>
<proteinExistence type="predicted"/>
<evidence type="ECO:0000313" key="10">
    <source>
        <dbReference type="EMBL" id="GMI15068.1"/>
    </source>
</evidence>
<dbReference type="Gene3D" id="1.10.510.10">
    <property type="entry name" value="Transferase(Phosphotransferase) domain 1"/>
    <property type="match status" value="1"/>
</dbReference>
<evidence type="ECO:0000256" key="8">
    <source>
        <dbReference type="SAM" id="MobiDB-lite"/>
    </source>
</evidence>
<dbReference type="PROSITE" id="PS50011">
    <property type="entry name" value="PROTEIN_KINASE_DOM"/>
    <property type="match status" value="1"/>
</dbReference>
<dbReference type="InterPro" id="IPR011009">
    <property type="entry name" value="Kinase-like_dom_sf"/>
</dbReference>
<dbReference type="Proteomes" id="UP001165122">
    <property type="component" value="Unassembled WGS sequence"/>
</dbReference>
<evidence type="ECO:0000256" key="6">
    <source>
        <dbReference type="ARBA" id="ARBA00042858"/>
    </source>
</evidence>